<dbReference type="EMBL" id="CAUWAG010000014">
    <property type="protein sequence ID" value="CAJ2510429.1"/>
    <property type="molecule type" value="Genomic_DNA"/>
</dbReference>
<reference evidence="1" key="1">
    <citation type="submission" date="2023-10" db="EMBL/GenBank/DDBJ databases">
        <authorList>
            <person name="Hackl T."/>
        </authorList>
    </citation>
    <scope>NUCLEOTIDE SEQUENCE</scope>
</reference>
<dbReference type="Proteomes" id="UP001295740">
    <property type="component" value="Unassembled WGS sequence"/>
</dbReference>
<organism evidence="1 2">
    <name type="scientific">Anthostomella pinea</name>
    <dbReference type="NCBI Taxonomy" id="933095"/>
    <lineage>
        <taxon>Eukaryota</taxon>
        <taxon>Fungi</taxon>
        <taxon>Dikarya</taxon>
        <taxon>Ascomycota</taxon>
        <taxon>Pezizomycotina</taxon>
        <taxon>Sordariomycetes</taxon>
        <taxon>Xylariomycetidae</taxon>
        <taxon>Xylariales</taxon>
        <taxon>Xylariaceae</taxon>
        <taxon>Anthostomella</taxon>
    </lineage>
</organism>
<comment type="caution">
    <text evidence="1">The sequence shown here is derived from an EMBL/GenBank/DDBJ whole genome shotgun (WGS) entry which is preliminary data.</text>
</comment>
<dbReference type="AlphaFoldDB" id="A0AAI8YMR8"/>
<protein>
    <submittedName>
        <fullName evidence="1">Uu.00g051320.m01.CDS01</fullName>
    </submittedName>
</protein>
<proteinExistence type="predicted"/>
<evidence type="ECO:0000313" key="2">
    <source>
        <dbReference type="Proteomes" id="UP001295740"/>
    </source>
</evidence>
<keyword evidence="2" id="KW-1185">Reference proteome</keyword>
<sequence>MSTPFNFMLNPIFAHQQHNLVLNRHPHKTAALSSPSSNMKFSTGLPFLATVGIAGAAALQRRGSESAKDLDDDTKYLQRRGSESKTDFDNDTKSLKSQGLCRMYVGAADPSYSRFEDLCEPTCGDLVKTVNETGKLASVSCVGSGGQGIPTDTDYNGLQYQMGICKCNLPIVNWAAGEFMAALPAIGMVACSVWQQAIVYGLSLATAAIPPSGLIQALIKVGMTISSAGKGVSTFQTYVEQHLAKGDSCNLNFKHMFEIFSGISDQTLSNIGTN</sequence>
<gene>
    <name evidence="1" type="ORF">KHLLAP_LOCUS10897</name>
</gene>
<name>A0AAI8YMR8_9PEZI</name>
<evidence type="ECO:0000313" key="1">
    <source>
        <dbReference type="EMBL" id="CAJ2510429.1"/>
    </source>
</evidence>
<accession>A0AAI8YMR8</accession>